<comment type="caution">
    <text evidence="1">The sequence shown here is derived from an EMBL/GenBank/DDBJ whole genome shotgun (WGS) entry which is preliminary data.</text>
</comment>
<reference evidence="1" key="1">
    <citation type="submission" date="2019-08" db="EMBL/GenBank/DDBJ databases">
        <authorList>
            <person name="Kucharzyk K."/>
            <person name="Murdoch R.W."/>
            <person name="Higgins S."/>
            <person name="Loffler F."/>
        </authorList>
    </citation>
    <scope>NUCLEOTIDE SEQUENCE</scope>
</reference>
<dbReference type="AlphaFoldDB" id="A0A645HLX4"/>
<sequence length="92" mass="10122">MDAARKKVYASGNRVAKSTSKRDVALKPPAAQYQRGNLIFFRESLCNLVDILGRMLTIGIAGNDAETVCTLFIDVSQAGLQRRSLAHILWVT</sequence>
<proteinExistence type="predicted"/>
<accession>A0A645HLX4</accession>
<protein>
    <submittedName>
        <fullName evidence="1">Uncharacterized protein</fullName>
    </submittedName>
</protein>
<evidence type="ECO:0000313" key="1">
    <source>
        <dbReference type="EMBL" id="MPN39927.1"/>
    </source>
</evidence>
<gene>
    <name evidence="1" type="ORF">SDC9_187461</name>
</gene>
<organism evidence="1">
    <name type="scientific">bioreactor metagenome</name>
    <dbReference type="NCBI Taxonomy" id="1076179"/>
    <lineage>
        <taxon>unclassified sequences</taxon>
        <taxon>metagenomes</taxon>
        <taxon>ecological metagenomes</taxon>
    </lineage>
</organism>
<name>A0A645HLX4_9ZZZZ</name>
<dbReference type="EMBL" id="VSSQ01096030">
    <property type="protein sequence ID" value="MPN39927.1"/>
    <property type="molecule type" value="Genomic_DNA"/>
</dbReference>